<evidence type="ECO:0000256" key="5">
    <source>
        <dbReference type="SAM" id="MobiDB-lite"/>
    </source>
</evidence>
<dbReference type="PANTHER" id="PTHR25462:SF296">
    <property type="entry name" value="MEIOTIC P26, ISOFORM F"/>
    <property type="match status" value="1"/>
</dbReference>
<keyword evidence="3" id="KW-0862">Zinc</keyword>
<dbReference type="SUPFAM" id="SSF57903">
    <property type="entry name" value="FYVE/PHD zinc finger"/>
    <property type="match status" value="1"/>
</dbReference>
<feature type="domain" description="PHD-type" evidence="6">
    <location>
        <begin position="505"/>
        <end position="557"/>
    </location>
</feature>
<evidence type="ECO:0000259" key="7">
    <source>
        <dbReference type="PROSITE" id="PS50119"/>
    </source>
</evidence>
<dbReference type="CDD" id="cd19756">
    <property type="entry name" value="Bbox2"/>
    <property type="match status" value="1"/>
</dbReference>
<evidence type="ECO:0000313" key="9">
    <source>
        <dbReference type="Proteomes" id="UP000288716"/>
    </source>
</evidence>
<evidence type="ECO:0000256" key="1">
    <source>
        <dbReference type="ARBA" id="ARBA00022723"/>
    </source>
</evidence>
<feature type="compositionally biased region" description="Low complexity" evidence="5">
    <location>
        <begin position="347"/>
        <end position="358"/>
    </location>
</feature>
<dbReference type="Pfam" id="PF00643">
    <property type="entry name" value="zf-B_box"/>
    <property type="match status" value="1"/>
</dbReference>
<dbReference type="InterPro" id="IPR001965">
    <property type="entry name" value="Znf_PHD"/>
</dbReference>
<dbReference type="SMART" id="SM00336">
    <property type="entry name" value="BBOX"/>
    <property type="match status" value="1"/>
</dbReference>
<evidence type="ECO:0000313" key="8">
    <source>
        <dbReference type="EMBL" id="RWS25635.1"/>
    </source>
</evidence>
<dbReference type="InterPro" id="IPR013083">
    <property type="entry name" value="Znf_RING/FYVE/PHD"/>
</dbReference>
<dbReference type="SMART" id="SM00249">
    <property type="entry name" value="PHD"/>
    <property type="match status" value="1"/>
</dbReference>
<evidence type="ECO:0000256" key="2">
    <source>
        <dbReference type="ARBA" id="ARBA00022771"/>
    </source>
</evidence>
<dbReference type="OrthoDB" id="6046700at2759"/>
<organism evidence="8 9">
    <name type="scientific">Leptotrombidium deliense</name>
    <dbReference type="NCBI Taxonomy" id="299467"/>
    <lineage>
        <taxon>Eukaryota</taxon>
        <taxon>Metazoa</taxon>
        <taxon>Ecdysozoa</taxon>
        <taxon>Arthropoda</taxon>
        <taxon>Chelicerata</taxon>
        <taxon>Arachnida</taxon>
        <taxon>Acari</taxon>
        <taxon>Acariformes</taxon>
        <taxon>Trombidiformes</taxon>
        <taxon>Prostigmata</taxon>
        <taxon>Anystina</taxon>
        <taxon>Parasitengona</taxon>
        <taxon>Trombiculoidea</taxon>
        <taxon>Trombiculidae</taxon>
        <taxon>Leptotrombidium</taxon>
    </lineage>
</organism>
<dbReference type="PANTHER" id="PTHR25462">
    <property type="entry name" value="BONUS, ISOFORM C-RELATED"/>
    <property type="match status" value="1"/>
</dbReference>
<gene>
    <name evidence="8" type="ORF">B4U80_13058</name>
</gene>
<feature type="domain" description="B box-type" evidence="7">
    <location>
        <begin position="38"/>
        <end position="85"/>
    </location>
</feature>
<sequence length="700" mass="79940">MCKNNVDVSTTKKNMFWIREFLKSKTSEVGEGDTSVQSTSITCASCDEKVAIEAYCGTCEGPICSDCVKAHKKPKELRCHDIQPRSAAKEKAFEEMAKLTQCNYHTQEKFTFYCDTCCDLVCDLCVRENHKNHTVFSLLTDNGELKHKLNNQKSEWFCQIQEKRLVVDAAIDEHLRFELNINKTEREKKMEVLTFEKKFKEWIDKTSREALETLTKKCDEKRAEYRVKHSSLKKFHDKLVHVENFIESIESQNYLTALLMNRGFIKTKVAEMIENEVYVPVESKDNFTVNFLDWKVISSGFTEFLKNSEDEEVFRIFKGELYRKLVSPYNEHAAQFVTTKASPPSVTNNTSEINESNTRPPSNTSQKVENSANLSSNTTVFQRSPINTPTPAKNTIPVAPKTSTPIHSMNSENLSIVRPLSESTISASTPVQAPPLLHKTVYTNSNNPPVAPQNVMVTPPLTGYTNNCCNTFANNGPTLRPPPSTTPSQLQSQLMGPQQPMNSNFTACVVCLFELGNPMPFIKCENCLRWFHYQCHIPQIEMHHNRENWKCILCSNLNIQGGFSNTEFSNLHKLFCSRLLLRLVSQLSSIKVRCQMLKLKPPQVPESGNMVNLDVIKARLWSRDQRTTYKNVIQFIVDVKSALETLGNYNADNQTAALELKELEAFFQRQVVYDMPQIKDHIGNIFKTNYSHLSKRARIE</sequence>
<proteinExistence type="predicted"/>
<accession>A0A443SDN9</accession>
<dbReference type="InterPro" id="IPR000315">
    <property type="entry name" value="Znf_B-box"/>
</dbReference>
<dbReference type="GO" id="GO:0008270">
    <property type="term" value="F:zinc ion binding"/>
    <property type="evidence" value="ECO:0007669"/>
    <property type="project" value="UniProtKB-KW"/>
</dbReference>
<dbReference type="Gene3D" id="3.30.160.60">
    <property type="entry name" value="Classic Zinc Finger"/>
    <property type="match status" value="1"/>
</dbReference>
<dbReference type="PROSITE" id="PS01359">
    <property type="entry name" value="ZF_PHD_1"/>
    <property type="match status" value="1"/>
</dbReference>
<dbReference type="InterPro" id="IPR019787">
    <property type="entry name" value="Znf_PHD-finger"/>
</dbReference>
<dbReference type="CDD" id="cd15489">
    <property type="entry name" value="PHD_SF"/>
    <property type="match status" value="1"/>
</dbReference>
<keyword evidence="9" id="KW-1185">Reference proteome</keyword>
<dbReference type="EMBL" id="NCKV01003506">
    <property type="protein sequence ID" value="RWS25635.1"/>
    <property type="molecule type" value="Genomic_DNA"/>
</dbReference>
<dbReference type="InterPro" id="IPR047153">
    <property type="entry name" value="TRIM45/56/19-like"/>
</dbReference>
<evidence type="ECO:0000256" key="4">
    <source>
        <dbReference type="PROSITE-ProRule" id="PRU00024"/>
    </source>
</evidence>
<evidence type="ECO:0000259" key="6">
    <source>
        <dbReference type="PROSITE" id="PS50016"/>
    </source>
</evidence>
<name>A0A443SDN9_9ACAR</name>
<reference evidence="8 9" key="1">
    <citation type="journal article" date="2018" name="Gigascience">
        <title>Genomes of trombidid mites reveal novel predicted allergens and laterally-transferred genes associated with secondary metabolism.</title>
        <authorList>
            <person name="Dong X."/>
            <person name="Chaisiri K."/>
            <person name="Xia D."/>
            <person name="Armstrong S.D."/>
            <person name="Fang Y."/>
            <person name="Donnelly M.J."/>
            <person name="Kadowaki T."/>
            <person name="McGarry J.W."/>
            <person name="Darby A.C."/>
            <person name="Makepeace B.L."/>
        </authorList>
    </citation>
    <scope>NUCLEOTIDE SEQUENCE [LARGE SCALE GENOMIC DNA]</scope>
    <source>
        <strain evidence="8">UoL-UT</strain>
    </source>
</reference>
<feature type="compositionally biased region" description="Polar residues" evidence="5">
    <location>
        <begin position="359"/>
        <end position="393"/>
    </location>
</feature>
<dbReference type="SUPFAM" id="SSF57845">
    <property type="entry name" value="B-box zinc-binding domain"/>
    <property type="match status" value="1"/>
</dbReference>
<dbReference type="PROSITE" id="PS50016">
    <property type="entry name" value="ZF_PHD_2"/>
    <property type="match status" value="1"/>
</dbReference>
<dbReference type="VEuPathDB" id="VectorBase:LDEU006405"/>
<feature type="compositionally biased region" description="Polar residues" evidence="5">
    <location>
        <begin position="401"/>
        <end position="411"/>
    </location>
</feature>
<dbReference type="InterPro" id="IPR019786">
    <property type="entry name" value="Zinc_finger_PHD-type_CS"/>
</dbReference>
<keyword evidence="1" id="KW-0479">Metal-binding</keyword>
<evidence type="ECO:0000256" key="3">
    <source>
        <dbReference type="ARBA" id="ARBA00022833"/>
    </source>
</evidence>
<keyword evidence="2 4" id="KW-0863">Zinc-finger</keyword>
<dbReference type="AlphaFoldDB" id="A0A443SDN9"/>
<dbReference type="STRING" id="299467.A0A443SDN9"/>
<comment type="caution">
    <text evidence="8">The sequence shown here is derived from an EMBL/GenBank/DDBJ whole genome shotgun (WGS) entry which is preliminary data.</text>
</comment>
<feature type="region of interest" description="Disordered" evidence="5">
    <location>
        <begin position="338"/>
        <end position="411"/>
    </location>
</feature>
<dbReference type="PROSITE" id="PS50119">
    <property type="entry name" value="ZF_BBOX"/>
    <property type="match status" value="2"/>
</dbReference>
<dbReference type="Proteomes" id="UP000288716">
    <property type="component" value="Unassembled WGS sequence"/>
</dbReference>
<dbReference type="InterPro" id="IPR011011">
    <property type="entry name" value="Znf_FYVE_PHD"/>
</dbReference>
<dbReference type="Gene3D" id="3.30.40.10">
    <property type="entry name" value="Zinc/RING finger domain, C3HC4 (zinc finger)"/>
    <property type="match status" value="1"/>
</dbReference>
<protein>
    <submittedName>
        <fullName evidence="8">E3 ubiquitin-protein ligase TRIM33-like protein</fullName>
    </submittedName>
</protein>
<feature type="domain" description="B box-type" evidence="7">
    <location>
        <begin position="97"/>
        <end position="138"/>
    </location>
</feature>